<sequence length="89" mass="9780">MSGSQNNLTFGYETGKSTVPIRDIGSCSGSDVEFEDLLLEPTFEDSEEVNKRKASSGLLNPEPISLMEGSGPSNQIIGSDLIRMNYWYQ</sequence>
<protein>
    <submittedName>
        <fullName evidence="1">Uncharacterized protein</fullName>
    </submittedName>
</protein>
<evidence type="ECO:0000313" key="1">
    <source>
        <dbReference type="EMBL" id="KAG6650383.1"/>
    </source>
</evidence>
<dbReference type="AlphaFoldDB" id="A0A8T1Q7I7"/>
<dbReference type="Proteomes" id="UP000811609">
    <property type="component" value="Chromosome 6"/>
</dbReference>
<name>A0A8T1Q7I7_CARIL</name>
<comment type="caution">
    <text evidence="1">The sequence shown here is derived from an EMBL/GenBank/DDBJ whole genome shotgun (WGS) entry which is preliminary data.</text>
</comment>
<accession>A0A8T1Q7I7</accession>
<organism evidence="1 2">
    <name type="scientific">Carya illinoinensis</name>
    <name type="common">Pecan</name>
    <dbReference type="NCBI Taxonomy" id="32201"/>
    <lineage>
        <taxon>Eukaryota</taxon>
        <taxon>Viridiplantae</taxon>
        <taxon>Streptophyta</taxon>
        <taxon>Embryophyta</taxon>
        <taxon>Tracheophyta</taxon>
        <taxon>Spermatophyta</taxon>
        <taxon>Magnoliopsida</taxon>
        <taxon>eudicotyledons</taxon>
        <taxon>Gunneridae</taxon>
        <taxon>Pentapetalae</taxon>
        <taxon>rosids</taxon>
        <taxon>fabids</taxon>
        <taxon>Fagales</taxon>
        <taxon>Juglandaceae</taxon>
        <taxon>Carya</taxon>
    </lineage>
</organism>
<dbReference type="EMBL" id="CM031814">
    <property type="protein sequence ID" value="KAG6650383.1"/>
    <property type="molecule type" value="Genomic_DNA"/>
</dbReference>
<proteinExistence type="predicted"/>
<evidence type="ECO:0000313" key="2">
    <source>
        <dbReference type="Proteomes" id="UP000811609"/>
    </source>
</evidence>
<gene>
    <name evidence="1" type="ORF">CIPAW_06G039400</name>
</gene>
<reference evidence="1" key="1">
    <citation type="submission" date="2020-12" db="EMBL/GenBank/DDBJ databases">
        <title>WGS assembly of Carya illinoinensis cv. Pawnee.</title>
        <authorList>
            <person name="Platts A."/>
            <person name="Shu S."/>
            <person name="Wright S."/>
            <person name="Barry K."/>
            <person name="Edger P."/>
            <person name="Pires J.C."/>
            <person name="Schmutz J."/>
        </authorList>
    </citation>
    <scope>NUCLEOTIDE SEQUENCE</scope>
    <source>
        <tissue evidence="1">Leaf</tissue>
    </source>
</reference>
<keyword evidence="2" id="KW-1185">Reference proteome</keyword>